<proteinExistence type="inferred from homology"/>
<gene>
    <name evidence="5" type="ORF">SAMN05421739_10650</name>
</gene>
<evidence type="ECO:0000256" key="2">
    <source>
        <dbReference type="ARBA" id="ARBA00022729"/>
    </source>
</evidence>
<keyword evidence="6" id="KW-1185">Reference proteome</keyword>
<dbReference type="STRING" id="1436961.SAMN05421739_10650"/>
<feature type="signal peptide" evidence="3">
    <location>
        <begin position="1"/>
        <end position="50"/>
    </location>
</feature>
<dbReference type="InterPro" id="IPR051010">
    <property type="entry name" value="BCAA_transport"/>
</dbReference>
<dbReference type="PANTHER" id="PTHR30483:SF6">
    <property type="entry name" value="PERIPLASMIC BINDING PROTEIN OF ABC TRANSPORTER FOR NATURAL AMINO ACIDS"/>
    <property type="match status" value="1"/>
</dbReference>
<evidence type="ECO:0000313" key="5">
    <source>
        <dbReference type="EMBL" id="SFH12750.1"/>
    </source>
</evidence>
<organism evidence="5 6">
    <name type="scientific">Pontibacter chinhatensis</name>
    <dbReference type="NCBI Taxonomy" id="1436961"/>
    <lineage>
        <taxon>Bacteria</taxon>
        <taxon>Pseudomonadati</taxon>
        <taxon>Bacteroidota</taxon>
        <taxon>Cytophagia</taxon>
        <taxon>Cytophagales</taxon>
        <taxon>Hymenobacteraceae</taxon>
        <taxon>Pontibacter</taxon>
    </lineage>
</organism>
<comment type="similarity">
    <text evidence="1">Belongs to the leucine-binding protein family.</text>
</comment>
<reference evidence="6" key="1">
    <citation type="submission" date="2016-10" db="EMBL/GenBank/DDBJ databases">
        <authorList>
            <person name="Varghese N."/>
            <person name="Submissions S."/>
        </authorList>
    </citation>
    <scope>NUCLEOTIDE SEQUENCE [LARGE SCALE GENOMIC DNA]</scope>
    <source>
        <strain evidence="6">LP51</strain>
    </source>
</reference>
<evidence type="ECO:0000313" key="6">
    <source>
        <dbReference type="Proteomes" id="UP000198724"/>
    </source>
</evidence>
<dbReference type="InterPro" id="IPR028082">
    <property type="entry name" value="Peripla_BP_I"/>
</dbReference>
<dbReference type="SUPFAM" id="SSF53822">
    <property type="entry name" value="Periplasmic binding protein-like I"/>
    <property type="match status" value="1"/>
</dbReference>
<name>A0A1I2XGZ2_9BACT</name>
<sequence>MSDCVNKKYPTLFTQSLIRMFKTNQSMNKSFCKKMAGLALLSALSLPALAQTQDPATTYGNGKVLLQQQRYDQAMAELKPLASQNGTYAAEASYLYALAALKSGKADEAYQMLLQLQNQHANWGGMADADYLLANVLFEQNEYERALSKLQELQGTPLAKDAEGLKRYYLTRLNDRPKYEQLMRRYGSDRVVAQTFADKLVGGWYKPEDRRVLESLVQEFKLDPKRYLSKDAMKSQGMDVAVLLPFQLKQDYATTARKSQFITDMYAGMQMAQDSLQQMGIHINLYTYDAGADTATVKRVLDTPEMKSMDLIIGPVYKTTARVAARFGAQHNINVINPLTQDLEMAAGNSNVFLFESSVATQARQAATYAYQNFSPKTAVILYENTKDDTTYANNYRRQFQKLGGKVTVFKRINPAEAAATATTFRSLNLQGAGHMAVFSGKMTAAMNATSLLQSKAPELPLITYDSWLDINQITLQQLDYLQVYFISPKYVNKQNSLNKSFLEKYSRRYNLPPSPYAYAGYEMLFYFGQLLHQYGPQFNGQLATSGLKPGVFYSGVGYTDQSQRGQVQPDNQYVPILKLENLELTVVNPVL</sequence>
<dbReference type="Gene3D" id="3.40.50.2300">
    <property type="match status" value="2"/>
</dbReference>
<dbReference type="InterPro" id="IPR028081">
    <property type="entry name" value="Leu-bd"/>
</dbReference>
<dbReference type="PANTHER" id="PTHR30483">
    <property type="entry name" value="LEUCINE-SPECIFIC-BINDING PROTEIN"/>
    <property type="match status" value="1"/>
</dbReference>
<evidence type="ECO:0000256" key="1">
    <source>
        <dbReference type="ARBA" id="ARBA00010062"/>
    </source>
</evidence>
<feature type="chain" id="PRO_5011693111" evidence="3">
    <location>
        <begin position="51"/>
        <end position="592"/>
    </location>
</feature>
<feature type="domain" description="Leucine-binding protein" evidence="4">
    <location>
        <begin position="263"/>
        <end position="550"/>
    </location>
</feature>
<accession>A0A1I2XGZ2</accession>
<dbReference type="AlphaFoldDB" id="A0A1I2XGZ2"/>
<dbReference type="Proteomes" id="UP000198724">
    <property type="component" value="Unassembled WGS sequence"/>
</dbReference>
<dbReference type="CDD" id="cd06268">
    <property type="entry name" value="PBP1_ABC_transporter_LIVBP-like"/>
    <property type="match status" value="1"/>
</dbReference>
<protein>
    <submittedName>
        <fullName evidence="5">Amino acid/amide ABC transporter substrate-binding protein, HAAT family</fullName>
    </submittedName>
</protein>
<dbReference type="Pfam" id="PF13458">
    <property type="entry name" value="Peripla_BP_6"/>
    <property type="match status" value="1"/>
</dbReference>
<evidence type="ECO:0000256" key="3">
    <source>
        <dbReference type="SAM" id="SignalP"/>
    </source>
</evidence>
<keyword evidence="2 3" id="KW-0732">Signal</keyword>
<dbReference type="EMBL" id="FOOT01000006">
    <property type="protein sequence ID" value="SFH12750.1"/>
    <property type="molecule type" value="Genomic_DNA"/>
</dbReference>
<dbReference type="Gene3D" id="1.25.40.10">
    <property type="entry name" value="Tetratricopeptide repeat domain"/>
    <property type="match status" value="1"/>
</dbReference>
<dbReference type="InterPro" id="IPR011990">
    <property type="entry name" value="TPR-like_helical_dom_sf"/>
</dbReference>
<dbReference type="SUPFAM" id="SSF48452">
    <property type="entry name" value="TPR-like"/>
    <property type="match status" value="1"/>
</dbReference>
<evidence type="ECO:0000259" key="4">
    <source>
        <dbReference type="Pfam" id="PF13458"/>
    </source>
</evidence>